<evidence type="ECO:0000313" key="2">
    <source>
        <dbReference type="EMBL" id="KXB30246.1"/>
    </source>
</evidence>
<evidence type="ECO:0000256" key="1">
    <source>
        <dbReference type="SAM" id="Phobius"/>
    </source>
</evidence>
<evidence type="ECO:0008006" key="4">
    <source>
        <dbReference type="Google" id="ProtNLM"/>
    </source>
</evidence>
<sequence>MTACRVLGFTLIEMIVTLVLIGILAVAILPRFFDRRDFDERAFVDQITGALRYAQKAAIAQRRTVCAAFSANSLTLRIRSAAGNGPCDTDLSGPTGVTPYTVTASGAVGFAPTPAAFSFDAEGRPSAGAALPIGTGFVVTVEAETGYVTY</sequence>
<dbReference type="EMBL" id="LODL01000021">
    <property type="protein sequence ID" value="KXB30246.1"/>
    <property type="molecule type" value="Genomic_DNA"/>
</dbReference>
<keyword evidence="3" id="KW-1185">Reference proteome</keyword>
<accession>A0A133XH92</accession>
<dbReference type="InterPro" id="IPR012902">
    <property type="entry name" value="N_methyl_site"/>
</dbReference>
<feature type="transmembrane region" description="Helical" evidence="1">
    <location>
        <begin position="6"/>
        <end position="29"/>
    </location>
</feature>
<name>A0A133XH92_9RHOO</name>
<comment type="caution">
    <text evidence="2">The sequence shown here is derived from an EMBL/GenBank/DDBJ whole genome shotgun (WGS) entry which is preliminary data.</text>
</comment>
<dbReference type="STRING" id="281362.AT959_12870"/>
<dbReference type="Proteomes" id="UP000070186">
    <property type="component" value="Unassembled WGS sequence"/>
</dbReference>
<keyword evidence="1" id="KW-0472">Membrane</keyword>
<gene>
    <name evidence="2" type="ORF">AT959_12870</name>
</gene>
<dbReference type="NCBIfam" id="TIGR02532">
    <property type="entry name" value="IV_pilin_GFxxxE"/>
    <property type="match status" value="1"/>
</dbReference>
<dbReference type="Pfam" id="PF07963">
    <property type="entry name" value="N_methyl"/>
    <property type="match status" value="1"/>
</dbReference>
<dbReference type="Gene3D" id="3.30.700.10">
    <property type="entry name" value="Glycoprotein, Type 4 Pilin"/>
    <property type="match status" value="1"/>
</dbReference>
<organism evidence="2 3">
    <name type="scientific">Dechloromonas denitrificans</name>
    <dbReference type="NCBI Taxonomy" id="281362"/>
    <lineage>
        <taxon>Bacteria</taxon>
        <taxon>Pseudomonadati</taxon>
        <taxon>Pseudomonadota</taxon>
        <taxon>Betaproteobacteria</taxon>
        <taxon>Rhodocyclales</taxon>
        <taxon>Azonexaceae</taxon>
        <taxon>Dechloromonas</taxon>
    </lineage>
</organism>
<dbReference type="AlphaFoldDB" id="A0A133XH92"/>
<keyword evidence="1" id="KW-1133">Transmembrane helix</keyword>
<proteinExistence type="predicted"/>
<evidence type="ECO:0000313" key="3">
    <source>
        <dbReference type="Proteomes" id="UP000070186"/>
    </source>
</evidence>
<reference evidence="2 3" key="1">
    <citation type="submission" date="2015-12" db="EMBL/GenBank/DDBJ databases">
        <title>Nitrous oxide reduction kinetics distinguish bacteria harboring typical versus atypical NosZ.</title>
        <authorList>
            <person name="Yoon S."/>
            <person name="Nissen S."/>
            <person name="Park D."/>
            <person name="Sanford R.A."/>
            <person name="Loeffler F.E."/>
        </authorList>
    </citation>
    <scope>NUCLEOTIDE SEQUENCE [LARGE SCALE GENOMIC DNA]</scope>
    <source>
        <strain evidence="2 3">ATCC BAA-841</strain>
    </source>
</reference>
<protein>
    <recommendedName>
        <fullName evidence="4">General secretion pathway protein GspH</fullName>
    </recommendedName>
</protein>
<keyword evidence="1" id="KW-0812">Transmembrane</keyword>
<dbReference type="RefSeq" id="WP_066883683.1">
    <property type="nucleotide sequence ID" value="NZ_LODL01000021.1"/>
</dbReference>
<dbReference type="InterPro" id="IPR045584">
    <property type="entry name" value="Pilin-like"/>
</dbReference>
<dbReference type="SUPFAM" id="SSF54523">
    <property type="entry name" value="Pili subunits"/>
    <property type="match status" value="1"/>
</dbReference>